<proteinExistence type="predicted"/>
<dbReference type="PANTHER" id="PTHR37285">
    <property type="entry name" value="SPORE WALL MATURATION PROTEIN DIT1"/>
    <property type="match status" value="1"/>
</dbReference>
<dbReference type="Proteomes" id="UP001146120">
    <property type="component" value="Unassembled WGS sequence"/>
</dbReference>
<gene>
    <name evidence="1" type="ORF">N0F65_002545</name>
</gene>
<keyword evidence="2" id="KW-1185">Reference proteome</keyword>
<reference evidence="1" key="1">
    <citation type="submission" date="2022-11" db="EMBL/GenBank/DDBJ databases">
        <authorList>
            <person name="Morgan W.R."/>
            <person name="Tartar A."/>
        </authorList>
    </citation>
    <scope>NUCLEOTIDE SEQUENCE</scope>
    <source>
        <strain evidence="1">ARSEF 373</strain>
    </source>
</reference>
<name>A0AAV2YK25_9STRA</name>
<protein>
    <submittedName>
        <fullName evidence="1">Uncharacterized protein</fullName>
    </submittedName>
</protein>
<dbReference type="PANTHER" id="PTHR37285:SF5">
    <property type="entry name" value="SPORE WALL MATURATION PROTEIN DIT1"/>
    <property type="match status" value="1"/>
</dbReference>
<dbReference type="InterPro" id="IPR007817">
    <property type="entry name" value="Isocyanide_synthase_DIT1"/>
</dbReference>
<organism evidence="1 2">
    <name type="scientific">Lagenidium giganteum</name>
    <dbReference type="NCBI Taxonomy" id="4803"/>
    <lineage>
        <taxon>Eukaryota</taxon>
        <taxon>Sar</taxon>
        <taxon>Stramenopiles</taxon>
        <taxon>Oomycota</taxon>
        <taxon>Peronosporomycetes</taxon>
        <taxon>Pythiales</taxon>
        <taxon>Pythiaceae</taxon>
    </lineage>
</organism>
<evidence type="ECO:0000313" key="1">
    <source>
        <dbReference type="EMBL" id="DAZ95360.1"/>
    </source>
</evidence>
<sequence>MTIWRRFLAEFQHIQSRLPHPLDRFDDTGKALLQQRVLSLIERQLPITLVLPAFPCKSPNRVDKVLGAMPDRAEELALERLE</sequence>
<feature type="non-terminal residue" evidence="1">
    <location>
        <position position="82"/>
    </location>
</feature>
<reference evidence="1" key="2">
    <citation type="journal article" date="2023" name="Microbiol Resour">
        <title>Decontamination and Annotation of the Draft Genome Sequence of the Oomycete Lagenidium giganteum ARSEF 373.</title>
        <authorList>
            <person name="Morgan W.R."/>
            <person name="Tartar A."/>
        </authorList>
    </citation>
    <scope>NUCLEOTIDE SEQUENCE</scope>
    <source>
        <strain evidence="1">ARSEF 373</strain>
    </source>
</reference>
<dbReference type="AlphaFoldDB" id="A0AAV2YK25"/>
<dbReference type="Pfam" id="PF05141">
    <property type="entry name" value="DIT1_PvcA"/>
    <property type="match status" value="1"/>
</dbReference>
<accession>A0AAV2YK25</accession>
<evidence type="ECO:0000313" key="2">
    <source>
        <dbReference type="Proteomes" id="UP001146120"/>
    </source>
</evidence>
<dbReference type="EMBL" id="DAKRPA010000208">
    <property type="protein sequence ID" value="DAZ95360.1"/>
    <property type="molecule type" value="Genomic_DNA"/>
</dbReference>
<comment type="caution">
    <text evidence="1">The sequence shown here is derived from an EMBL/GenBank/DDBJ whole genome shotgun (WGS) entry which is preliminary data.</text>
</comment>